<reference evidence="9 10" key="2">
    <citation type="journal article" date="2008" name="Nature">
        <title>The Phaeodactylum genome reveals the evolutionary history of diatom genomes.</title>
        <authorList>
            <person name="Bowler C."/>
            <person name="Allen A.E."/>
            <person name="Badger J.H."/>
            <person name="Grimwood J."/>
            <person name="Jabbari K."/>
            <person name="Kuo A."/>
            <person name="Maheswari U."/>
            <person name="Martens C."/>
            <person name="Maumus F."/>
            <person name="Otillar R.P."/>
            <person name="Rayko E."/>
            <person name="Salamov A."/>
            <person name="Vandepoele K."/>
            <person name="Beszteri B."/>
            <person name="Gruber A."/>
            <person name="Heijde M."/>
            <person name="Katinka M."/>
            <person name="Mock T."/>
            <person name="Valentin K."/>
            <person name="Verret F."/>
            <person name="Berges J.A."/>
            <person name="Brownlee C."/>
            <person name="Cadoret J.P."/>
            <person name="Chiovitti A."/>
            <person name="Choi C.J."/>
            <person name="Coesel S."/>
            <person name="De Martino A."/>
            <person name="Detter J.C."/>
            <person name="Durkin C."/>
            <person name="Falciatore A."/>
            <person name="Fournet J."/>
            <person name="Haruta M."/>
            <person name="Huysman M.J."/>
            <person name="Jenkins B.D."/>
            <person name="Jiroutova K."/>
            <person name="Jorgensen R.E."/>
            <person name="Joubert Y."/>
            <person name="Kaplan A."/>
            <person name="Kroger N."/>
            <person name="Kroth P.G."/>
            <person name="La Roche J."/>
            <person name="Lindquist E."/>
            <person name="Lommer M."/>
            <person name="Martin-Jezequel V."/>
            <person name="Lopez P.J."/>
            <person name="Lucas S."/>
            <person name="Mangogna M."/>
            <person name="McGinnis K."/>
            <person name="Medlin L.K."/>
            <person name="Montsant A."/>
            <person name="Oudot-Le Secq M.P."/>
            <person name="Napoli C."/>
            <person name="Obornik M."/>
            <person name="Parker M.S."/>
            <person name="Petit J.L."/>
            <person name="Porcel B.M."/>
            <person name="Poulsen N."/>
            <person name="Robison M."/>
            <person name="Rychlewski L."/>
            <person name="Rynearson T.A."/>
            <person name="Schmutz J."/>
            <person name="Shapiro H."/>
            <person name="Siaut M."/>
            <person name="Stanley M."/>
            <person name="Sussman M.R."/>
            <person name="Taylor A.R."/>
            <person name="Vardi A."/>
            <person name="von Dassow P."/>
            <person name="Vyverman W."/>
            <person name="Willis A."/>
            <person name="Wyrwicz L.S."/>
            <person name="Rokhsar D.S."/>
            <person name="Weissenbach J."/>
            <person name="Armbrust E.V."/>
            <person name="Green B.R."/>
            <person name="Van de Peer Y."/>
            <person name="Grigoriev I.V."/>
        </authorList>
    </citation>
    <scope>NUCLEOTIDE SEQUENCE [LARGE SCALE GENOMIC DNA]</scope>
    <source>
        <strain evidence="9 10">CCMP1335</strain>
    </source>
</reference>
<evidence type="ECO:0000256" key="3">
    <source>
        <dbReference type="ARBA" id="ARBA00022692"/>
    </source>
</evidence>
<evidence type="ECO:0000313" key="10">
    <source>
        <dbReference type="Proteomes" id="UP000001449"/>
    </source>
</evidence>
<dbReference type="PANTHER" id="PTHR12266:SF0">
    <property type="entry name" value="MITOCHONDRIAL SODIUM_CALCIUM EXCHANGER PROTEIN"/>
    <property type="match status" value="1"/>
</dbReference>
<feature type="compositionally biased region" description="Basic and acidic residues" evidence="6">
    <location>
        <begin position="469"/>
        <end position="489"/>
    </location>
</feature>
<organism evidence="9 10">
    <name type="scientific">Thalassiosira pseudonana</name>
    <name type="common">Marine diatom</name>
    <name type="synonym">Cyclotella nana</name>
    <dbReference type="NCBI Taxonomy" id="35128"/>
    <lineage>
        <taxon>Eukaryota</taxon>
        <taxon>Sar</taxon>
        <taxon>Stramenopiles</taxon>
        <taxon>Ochrophyta</taxon>
        <taxon>Bacillariophyta</taxon>
        <taxon>Coscinodiscophyceae</taxon>
        <taxon>Thalassiosirophycidae</taxon>
        <taxon>Thalassiosirales</taxon>
        <taxon>Thalassiosiraceae</taxon>
        <taxon>Thalassiosira</taxon>
    </lineage>
</organism>
<feature type="region of interest" description="Disordered" evidence="6">
    <location>
        <begin position="414"/>
        <end position="455"/>
    </location>
</feature>
<feature type="transmembrane region" description="Helical" evidence="7">
    <location>
        <begin position="698"/>
        <end position="719"/>
    </location>
</feature>
<gene>
    <name evidence="9" type="ORF">THAPSDRAFT_5856</name>
</gene>
<keyword evidence="10" id="KW-1185">Reference proteome</keyword>
<feature type="transmembrane region" description="Helical" evidence="7">
    <location>
        <begin position="194"/>
        <end position="212"/>
    </location>
</feature>
<dbReference type="PROSITE" id="PS51257">
    <property type="entry name" value="PROKAR_LIPOPROTEIN"/>
    <property type="match status" value="1"/>
</dbReference>
<feature type="transmembrane region" description="Helical" evidence="7">
    <location>
        <begin position="832"/>
        <end position="856"/>
    </location>
</feature>
<evidence type="ECO:0000256" key="1">
    <source>
        <dbReference type="ARBA" id="ARBA00004141"/>
    </source>
</evidence>
<feature type="transmembrane region" description="Helical" evidence="7">
    <location>
        <begin position="273"/>
        <end position="293"/>
    </location>
</feature>
<feature type="transmembrane region" description="Helical" evidence="7">
    <location>
        <begin position="725"/>
        <end position="748"/>
    </location>
</feature>
<feature type="transmembrane region" description="Helical" evidence="7">
    <location>
        <begin position="6"/>
        <end position="24"/>
    </location>
</feature>
<evidence type="ECO:0000256" key="5">
    <source>
        <dbReference type="ARBA" id="ARBA00023136"/>
    </source>
</evidence>
<sequence length="910" mass="99863">MLKSSLTIVSVSIGCVILLLLCTLSRHRVAFHHGGQFQLLLDASVGDSLTFAPLAAFYLCQTTTNQEHHDYDTIYIHPIPIRTLSQRRLRKHHKHKRNEPSPTTLIIDYTEHSCDAINELQVEYPTLNRCQFAKECNDGDGILFPSLFCTGTNDAIGANNGDDADASKSETINSTPSSINSPYSNDINQNQQNILLLILLSLTLLLLFRLLNSTTDEFFSPGLELFSLHFGLPPRFAGVTLLALGNGAPDVAATMNAMLEDEKRGYQMAVGELTGTSMFVSGVILGVIVSLSGSGGGEGSGDGDQQRNGEKEERRAEGVPCKGPLLRDIAVLVLVLVVTMKSFERGVIGYGLIYSLLGIYVVYVLLVLGADTYHLFYHLPKLAREESSGDISILASRSEEQVISVEYGSWKRDHGTNEGEIAEHTPLVTSSSRSDGARSQQHQHHNRRQTPHNHSLGDTVIEAMSNYSCHDDRPHHRPEHASKPHDSARKNGYNTTDKNNRALSPVSTPAHLKTIINGTGWAPLQADGIEPIAVFHPHHAIHPHHEGGPIYFRRASSVGSNGGVEVKSLSQAESSDSNDWMQIKATSSGDRGTEFTMTDTATPRIQCVTTKANICADYGNDEHEVCRNHEHIHFVHRPNSWAEAWDSNIREWNEHWADFFNDIYRNKDNSVLDVLLLSVELPFTIIRKLTNPVPCDGYYCRPLVAISFAISPFWLWLYFLDQFGVDIFATSIGYILSAVHGVIALCVLRHAPDGDGPLDFSAVVPLTLYGFCIAATWLDSIADKLVELLVLFGILLRIPNTIMGLTVLAFGNSLQDLIANVSISKKGLSTMAVTACLAGPIFNLCIGMGMGFWALLKSTGKNEIEVKFPTNLKTGFYFTIANMILLVFSGVVIGNGTIGRGYGYVACGFS</sequence>
<dbReference type="KEGG" id="tps:THAPSDRAFT_5856"/>
<feature type="transmembrane region" description="Helical" evidence="7">
    <location>
        <begin position="760"/>
        <end position="778"/>
    </location>
</feature>
<dbReference type="EMBL" id="CM000643">
    <property type="protein sequence ID" value="EED91394.1"/>
    <property type="molecule type" value="Genomic_DNA"/>
</dbReference>
<evidence type="ECO:0000256" key="6">
    <source>
        <dbReference type="SAM" id="MobiDB-lite"/>
    </source>
</evidence>
<keyword evidence="4 7" id="KW-1133">Transmembrane helix</keyword>
<dbReference type="InParanoid" id="B8C4V3"/>
<dbReference type="PANTHER" id="PTHR12266">
    <property type="entry name" value="NA+/CA2+ K+ INDEPENDENT EXCHANGER"/>
    <property type="match status" value="1"/>
</dbReference>
<keyword evidence="2" id="KW-0813">Transport</keyword>
<dbReference type="InterPro" id="IPR044880">
    <property type="entry name" value="NCX_ion-bd_dom_sf"/>
</dbReference>
<dbReference type="InterPro" id="IPR051359">
    <property type="entry name" value="CaCA_antiporter"/>
</dbReference>
<feature type="compositionally biased region" description="Polar residues" evidence="6">
    <location>
        <begin position="427"/>
        <end position="439"/>
    </location>
</feature>
<dbReference type="OMA" id="GWVRMTL"/>
<evidence type="ECO:0000256" key="7">
    <source>
        <dbReference type="SAM" id="Phobius"/>
    </source>
</evidence>
<dbReference type="AlphaFoldDB" id="B8C4V3"/>
<evidence type="ECO:0000256" key="2">
    <source>
        <dbReference type="ARBA" id="ARBA00022448"/>
    </source>
</evidence>
<dbReference type="GO" id="GO:0016020">
    <property type="term" value="C:membrane"/>
    <property type="evidence" value="ECO:0000318"/>
    <property type="project" value="GO_Central"/>
</dbReference>
<accession>B8C4V3</accession>
<feature type="transmembrane region" description="Helical" evidence="7">
    <location>
        <begin position="347"/>
        <end position="368"/>
    </location>
</feature>
<feature type="region of interest" description="Disordered" evidence="6">
    <location>
        <begin position="468"/>
        <end position="505"/>
    </location>
</feature>
<dbReference type="GeneID" id="7446390"/>
<keyword evidence="5 7" id="KW-0472">Membrane</keyword>
<feature type="compositionally biased region" description="Basic and acidic residues" evidence="6">
    <location>
        <begin position="414"/>
        <end position="423"/>
    </location>
</feature>
<reference evidence="9 10" key="1">
    <citation type="journal article" date="2004" name="Science">
        <title>The genome of the diatom Thalassiosira pseudonana: ecology, evolution, and metabolism.</title>
        <authorList>
            <person name="Armbrust E.V."/>
            <person name="Berges J.A."/>
            <person name="Bowler C."/>
            <person name="Green B.R."/>
            <person name="Martinez D."/>
            <person name="Putnam N.H."/>
            <person name="Zhou S."/>
            <person name="Allen A.E."/>
            <person name="Apt K.E."/>
            <person name="Bechner M."/>
            <person name="Brzezinski M.A."/>
            <person name="Chaal B.K."/>
            <person name="Chiovitti A."/>
            <person name="Davis A.K."/>
            <person name="Demarest M.S."/>
            <person name="Detter J.C."/>
            <person name="Glavina T."/>
            <person name="Goodstein D."/>
            <person name="Hadi M.Z."/>
            <person name="Hellsten U."/>
            <person name="Hildebrand M."/>
            <person name="Jenkins B.D."/>
            <person name="Jurka J."/>
            <person name="Kapitonov V.V."/>
            <person name="Kroger N."/>
            <person name="Lau W.W."/>
            <person name="Lane T.W."/>
            <person name="Larimer F.W."/>
            <person name="Lippmeier J.C."/>
            <person name="Lucas S."/>
            <person name="Medina M."/>
            <person name="Montsant A."/>
            <person name="Obornik M."/>
            <person name="Parker M.S."/>
            <person name="Palenik B."/>
            <person name="Pazour G.J."/>
            <person name="Richardson P.M."/>
            <person name="Rynearson T.A."/>
            <person name="Saito M.A."/>
            <person name="Schwartz D.C."/>
            <person name="Thamatrakoln K."/>
            <person name="Valentin K."/>
            <person name="Vardi A."/>
            <person name="Wilkerson F.P."/>
            <person name="Rokhsar D.S."/>
        </authorList>
    </citation>
    <scope>NUCLEOTIDE SEQUENCE [LARGE SCALE GENOMIC DNA]</scope>
    <source>
        <strain evidence="9 10">CCMP1335</strain>
    </source>
</reference>
<dbReference type="eggNOG" id="KOG2399">
    <property type="taxonomic scope" value="Eukaryota"/>
</dbReference>
<feature type="compositionally biased region" description="Basic residues" evidence="6">
    <location>
        <begin position="441"/>
        <end position="451"/>
    </location>
</feature>
<dbReference type="Pfam" id="PF01699">
    <property type="entry name" value="Na_Ca_ex"/>
    <property type="match status" value="2"/>
</dbReference>
<evidence type="ECO:0000256" key="4">
    <source>
        <dbReference type="ARBA" id="ARBA00022989"/>
    </source>
</evidence>
<dbReference type="Gene3D" id="1.20.1420.30">
    <property type="entry name" value="NCX, central ion-binding region"/>
    <property type="match status" value="2"/>
</dbReference>
<evidence type="ECO:0000313" key="9">
    <source>
        <dbReference type="EMBL" id="EED91394.1"/>
    </source>
</evidence>
<feature type="compositionally biased region" description="Polar residues" evidence="6">
    <location>
        <begin position="492"/>
        <end position="505"/>
    </location>
</feature>
<dbReference type="GO" id="GO:0006812">
    <property type="term" value="P:monoatomic cation transport"/>
    <property type="evidence" value="ECO:0000318"/>
    <property type="project" value="GO_Central"/>
</dbReference>
<comment type="subcellular location">
    <subcellularLocation>
        <location evidence="1">Membrane</location>
        <topology evidence="1">Multi-pass membrane protein</topology>
    </subcellularLocation>
</comment>
<keyword evidence="3 7" id="KW-0812">Transmembrane</keyword>
<feature type="domain" description="Sodium/calcium exchanger membrane region" evidence="8">
    <location>
        <begin position="201"/>
        <end position="368"/>
    </location>
</feature>
<protein>
    <recommendedName>
        <fullName evidence="8">Sodium/calcium exchanger membrane region domain-containing protein</fullName>
    </recommendedName>
</protein>
<dbReference type="Proteomes" id="UP000001449">
    <property type="component" value="Chromosome 6"/>
</dbReference>
<feature type="transmembrane region" description="Helical" evidence="7">
    <location>
        <begin position="876"/>
        <end position="894"/>
    </location>
</feature>
<dbReference type="InterPro" id="IPR004837">
    <property type="entry name" value="NaCa_Exmemb"/>
</dbReference>
<evidence type="ECO:0000259" key="8">
    <source>
        <dbReference type="Pfam" id="PF01699"/>
    </source>
</evidence>
<dbReference type="HOGENOM" id="CLU_319474_0_0_1"/>
<feature type="transmembrane region" description="Helical" evidence="7">
    <location>
        <begin position="790"/>
        <end position="811"/>
    </location>
</feature>
<feature type="domain" description="Sodium/calcium exchanger membrane region" evidence="8">
    <location>
        <begin position="768"/>
        <end position="907"/>
    </location>
</feature>
<proteinExistence type="predicted"/>
<name>B8C4V3_THAPS</name>
<dbReference type="PaxDb" id="35128-Thaps5856"/>
<feature type="compositionally biased region" description="Basic and acidic residues" evidence="6">
    <location>
        <begin position="304"/>
        <end position="317"/>
    </location>
</feature>
<dbReference type="RefSeq" id="XP_002291287.1">
    <property type="nucleotide sequence ID" value="XM_002291251.1"/>
</dbReference>
<dbReference type="GO" id="GO:0008324">
    <property type="term" value="F:monoatomic cation transmembrane transporter activity"/>
    <property type="evidence" value="ECO:0000318"/>
    <property type="project" value="GO_Central"/>
</dbReference>
<feature type="region of interest" description="Disordered" evidence="6">
    <location>
        <begin position="294"/>
        <end position="317"/>
    </location>
</feature>
<feature type="transmembrane region" description="Helical" evidence="7">
    <location>
        <begin position="232"/>
        <end position="252"/>
    </location>
</feature>